<organism evidence="3 4">
    <name type="scientific">Halalkalibacillus sediminis</name>
    <dbReference type="NCBI Taxonomy" id="2018042"/>
    <lineage>
        <taxon>Bacteria</taxon>
        <taxon>Bacillati</taxon>
        <taxon>Bacillota</taxon>
        <taxon>Bacilli</taxon>
        <taxon>Bacillales</taxon>
        <taxon>Bacillaceae</taxon>
        <taxon>Halalkalibacillus</taxon>
    </lineage>
</organism>
<dbReference type="PANTHER" id="PTHR13887:SF41">
    <property type="entry name" value="THIOREDOXIN SUPERFAMILY PROTEIN"/>
    <property type="match status" value="1"/>
</dbReference>
<feature type="domain" description="DSBA-like thioredoxin" evidence="2">
    <location>
        <begin position="3"/>
        <end position="204"/>
    </location>
</feature>
<dbReference type="Pfam" id="PF01323">
    <property type="entry name" value="DSBA"/>
    <property type="match status" value="1"/>
</dbReference>
<dbReference type="RefSeq" id="WP_101332126.1">
    <property type="nucleotide sequence ID" value="NZ_PJNH01000003.1"/>
</dbReference>
<dbReference type="AlphaFoldDB" id="A0A2I0QSL6"/>
<reference evidence="3 4" key="1">
    <citation type="submission" date="2017-06" db="EMBL/GenBank/DDBJ databases">
        <title>the draft geome sequence of Illustriluteabacillus marina B3227.</title>
        <authorList>
            <person name="He R.-H."/>
            <person name="Du Z.-J."/>
        </authorList>
    </citation>
    <scope>NUCLEOTIDE SEQUENCE [LARGE SCALE GENOMIC DNA]</scope>
    <source>
        <strain evidence="3 4">B3227</strain>
    </source>
</reference>
<dbReference type="InterPro" id="IPR001853">
    <property type="entry name" value="DSBA-like_thioredoxin_dom"/>
</dbReference>
<evidence type="ECO:0000313" key="4">
    <source>
        <dbReference type="Proteomes" id="UP000243524"/>
    </source>
</evidence>
<dbReference type="Gene3D" id="3.40.30.10">
    <property type="entry name" value="Glutaredoxin"/>
    <property type="match status" value="1"/>
</dbReference>
<dbReference type="GO" id="GO:0016491">
    <property type="term" value="F:oxidoreductase activity"/>
    <property type="evidence" value="ECO:0007669"/>
    <property type="project" value="InterPro"/>
</dbReference>
<protein>
    <submittedName>
        <fullName evidence="3">Disulfide bond formation protein DsbA</fullName>
    </submittedName>
</protein>
<dbReference type="SUPFAM" id="SSF52833">
    <property type="entry name" value="Thioredoxin-like"/>
    <property type="match status" value="1"/>
</dbReference>
<dbReference type="Proteomes" id="UP000243524">
    <property type="component" value="Unassembled WGS sequence"/>
</dbReference>
<dbReference type="PANTHER" id="PTHR13887">
    <property type="entry name" value="GLUTATHIONE S-TRANSFERASE KAPPA"/>
    <property type="match status" value="1"/>
</dbReference>
<evidence type="ECO:0000313" key="3">
    <source>
        <dbReference type="EMBL" id="PKR77298.1"/>
    </source>
</evidence>
<feature type="compositionally biased region" description="Polar residues" evidence="1">
    <location>
        <begin position="214"/>
        <end position="225"/>
    </location>
</feature>
<keyword evidence="4" id="KW-1185">Reference proteome</keyword>
<dbReference type="OrthoDB" id="9799122at2"/>
<dbReference type="CDD" id="cd03024">
    <property type="entry name" value="DsbA_FrnE"/>
    <property type="match status" value="1"/>
</dbReference>
<evidence type="ECO:0000256" key="1">
    <source>
        <dbReference type="SAM" id="MobiDB-lite"/>
    </source>
</evidence>
<comment type="caution">
    <text evidence="3">The sequence shown here is derived from an EMBL/GenBank/DDBJ whole genome shotgun (WGS) entry which is preliminary data.</text>
</comment>
<feature type="region of interest" description="Disordered" evidence="1">
    <location>
        <begin position="214"/>
        <end position="235"/>
    </location>
</feature>
<dbReference type="EMBL" id="PJNH01000003">
    <property type="protein sequence ID" value="PKR77298.1"/>
    <property type="molecule type" value="Genomic_DNA"/>
</dbReference>
<sequence length="235" mass="26709">MKIEVWSDVVCPFCYIGKRRLERALSDFAHSKEVDVEFKSFQLDSNAEKNTNQNIHEMLANKYGVSYEKGKEMNESMAMQAKEEGLDFHFDQVIPTNTEDAHRLSQYAKQQGKMYKFMERVMKAYFTEGKDVGEHQILADLAEEVGLDKKESLQVLAEGHYKGAVVGDQQLAQQLGVQGVPFFVFNEKYALSGAQPTESFKEVLEKVYEEEQNSPIQVLNPSSKTEYCDGDSCGE</sequence>
<proteinExistence type="predicted"/>
<name>A0A2I0QSL6_9BACI</name>
<gene>
    <name evidence="3" type="ORF">CEY16_11215</name>
</gene>
<evidence type="ECO:0000259" key="2">
    <source>
        <dbReference type="Pfam" id="PF01323"/>
    </source>
</evidence>
<accession>A0A2I0QSL6</accession>
<dbReference type="InterPro" id="IPR036249">
    <property type="entry name" value="Thioredoxin-like_sf"/>
</dbReference>